<feature type="region of interest" description="Disordered" evidence="1">
    <location>
        <begin position="741"/>
        <end position="803"/>
    </location>
</feature>
<feature type="compositionally biased region" description="Polar residues" evidence="1">
    <location>
        <begin position="1196"/>
        <end position="1205"/>
    </location>
</feature>
<feature type="compositionally biased region" description="Low complexity" evidence="1">
    <location>
        <begin position="744"/>
        <end position="767"/>
    </location>
</feature>
<proteinExistence type="predicted"/>
<evidence type="ECO:0000313" key="4">
    <source>
        <dbReference type="Proteomes" id="UP000039324"/>
    </source>
</evidence>
<feature type="compositionally biased region" description="Polar residues" evidence="1">
    <location>
        <begin position="450"/>
        <end position="469"/>
    </location>
</feature>
<evidence type="ECO:0008006" key="6">
    <source>
        <dbReference type="Google" id="ProtNLM"/>
    </source>
</evidence>
<feature type="compositionally biased region" description="Acidic residues" evidence="1">
    <location>
        <begin position="1"/>
        <end position="10"/>
    </location>
</feature>
<dbReference type="Proteomes" id="UP000039324">
    <property type="component" value="Unassembled WGS sequence"/>
</dbReference>
<reference evidence="2 4" key="1">
    <citation type="submission" date="2015-02" db="EMBL/GenBank/DDBJ databases">
        <authorList>
            <person name="Chooi Y.-H."/>
        </authorList>
    </citation>
    <scope>NUCLEOTIDE SEQUENCE [LARGE SCALE GENOMIC DNA]</scope>
    <source>
        <strain evidence="2">E3</strain>
    </source>
</reference>
<evidence type="ECO:0000256" key="1">
    <source>
        <dbReference type="SAM" id="MobiDB-lite"/>
    </source>
</evidence>
<feature type="compositionally biased region" description="Basic and acidic residues" evidence="1">
    <location>
        <begin position="1113"/>
        <end position="1131"/>
    </location>
</feature>
<feature type="compositionally biased region" description="Low complexity" evidence="1">
    <location>
        <begin position="673"/>
        <end position="684"/>
    </location>
</feature>
<feature type="region of interest" description="Disordered" evidence="1">
    <location>
        <begin position="436"/>
        <end position="471"/>
    </location>
</feature>
<keyword evidence="4" id="KW-1185">Reference proteome</keyword>
<feature type="compositionally biased region" description="Basic and acidic residues" evidence="1">
    <location>
        <begin position="1051"/>
        <end position="1069"/>
    </location>
</feature>
<keyword evidence="3" id="KW-0496">Mitochondrion</keyword>
<evidence type="ECO:0000313" key="3">
    <source>
        <dbReference type="EMBL" id="SPR01464.1"/>
    </source>
</evidence>
<organism evidence="2 4">
    <name type="scientific">Plasmodiophora brassicae</name>
    <name type="common">Clubroot disease agent</name>
    <dbReference type="NCBI Taxonomy" id="37360"/>
    <lineage>
        <taxon>Eukaryota</taxon>
        <taxon>Sar</taxon>
        <taxon>Rhizaria</taxon>
        <taxon>Endomyxa</taxon>
        <taxon>Phytomyxea</taxon>
        <taxon>Plasmodiophorida</taxon>
        <taxon>Plasmodiophoridae</taxon>
        <taxon>Plasmodiophora</taxon>
    </lineage>
</organism>
<evidence type="ECO:0000313" key="2">
    <source>
        <dbReference type="EMBL" id="CEP01743.1"/>
    </source>
</evidence>
<feature type="region of interest" description="Disordered" evidence="1">
    <location>
        <begin position="619"/>
        <end position="716"/>
    </location>
</feature>
<feature type="compositionally biased region" description="Basic and acidic residues" evidence="1">
    <location>
        <begin position="907"/>
        <end position="921"/>
    </location>
</feature>
<name>A0A0G4J291_PLABS</name>
<dbReference type="EMBL" id="OVEO01000017">
    <property type="protein sequence ID" value="SPR01464.1"/>
    <property type="molecule type" value="Genomic_DNA"/>
</dbReference>
<geneLocation type="mitochondrion" evidence="3"/>
<accession>A0A0G4J291</accession>
<feature type="compositionally biased region" description="Polar residues" evidence="1">
    <location>
        <begin position="768"/>
        <end position="785"/>
    </location>
</feature>
<feature type="compositionally biased region" description="Polar residues" evidence="1">
    <location>
        <begin position="1157"/>
        <end position="1180"/>
    </location>
</feature>
<sequence>MGERPEDDGDGGGIPDLGGYVDEVDLDPRLRDLDVDAIADEDALIPYLPDLDAEFSAAFSFRSESRRLARPKSLDPISLKNAALARHRYAAQTDAEDRAQLVDAIRLGLAAFSPWINVQLKDGSGNHRSVRPEQVHKELTRIAEQCHALLAREATLLKFVYRNGTSAICRHREFARRAFFVVWRLKSSACVLSYSMACHLYRSHALKRAWRSWCAARSFTEDRRLLDEYAFAMHSRRIRRDAKLLLQRWRLTLRLHKLHSSTRRTRVLSRCLRQWARALSFRQSRKLMSRATADFDESKRALDEARAVIAMERQRQMRARVRSAFNTWMSRARRSKCLQAFRERRDRRYKSLALWKWAFVTSALSAGVKQKRILHCADCGSVMRQFWYEDDTNTGAAVSSHQEPSEDLLKRLQDTEAREAEARENVRRLERTVAMLRDQRDSQAPARRPSLTSCETQTDFGEQPQASASDSEEVAELRLSLERAVNVCNRLKKIVIQLSSPTIHQRSQSAAQCWDPLPPTHPSRHSEPMICHPDGQPQAERAVNRFRRLASLIVRVFPSIGFDDSLLDSEESQEAFCHTVDDLFKSFGVRNAMVTSNEPLLSSVPVRALSISGLPALSDDAKFSRNENSGSLPPSGPSFARMASSDHSVASSGSSSSSPGHSDSRTATAPVCRSLSRSSLGASSTEFAQTSPGKEAGTAASHPASDEAHPSEDKSVAAYPSAVEVEPTDLVVVNPSEQANKVIDPGPALSDDAPAPLLAPPTSSSQPVLSLSGGNDLGQHTSLPSESVGDIVPGHSSTSEPVSLQNLLEEPSLSSRRVSANVDIPSVWGTDVVLAPSTETWDMPAATEPIGLFQSPNDYQQCAPVVVEPSQDNGANVLAAPAEPALPRTVSASSPESITSPAITPHNHIDGDRHAAIDNNEKMSGGKPTGPGPFLSKGSPDPASYNEPMKSSQDPASVDQRDPVPNELSQASASSCPSVPVIPALPGSLPDCVTESRFARPKDDDRTGRPTSNDVEAALGATVTAREPDFSQVTASGRPILPVIPALPRPLPERVTEPRFVRPKDDDRTGQPTSKDAEAALGATDTAREPELSQGSASCRPSLPVIAALSKPLPERATESSFARPKDDDRAGQPTSSDADAALGATVTVREADVIDSSRTQCTEPRQSTSDDLPDQTSTIGRHPSPGVLSVYDSEAPTNVPQGSSPERLRGATSNRDAVDPSGPPLATTTYPSASSRVSSCEFDAASSMALVYSSFQATAGGTGRVSRSALKAALGQIIGNPLSSADLSSWCRVLLPLADDSANRVNWQPLFSVPTQAFVARRALLDIVSDLRLSALRLRCLRHAMTVWRRSFLRRCRLADAANSVERRTESRLLSTAFSTWRSRCRRITKAQQTLLRVFSSVSRRRMSSAWHRWRRSCEPTIEPATVPAERAVPARMVNRLYLHLYWLGWRLAFCLRRSRADDDRPVVVAFSAHRQQRAAYFFRWRCAALVRWLGEAQMLERIQSSTYARRLALTSMKSAVRLHDVIDLQSRTSARRRFFAAWYHHWHIVRLRRLPLVRLVDHARIHRLRRAWSIWARRPVPVAAAAEAPADDDGAAAALDQVLVEVRALRRRVLLRRAMTATREVDPAGVFARDLLSPC</sequence>
<dbReference type="Proteomes" id="UP000290189">
    <property type="component" value="Unassembled WGS sequence"/>
</dbReference>
<evidence type="ECO:0000313" key="5">
    <source>
        <dbReference type="Proteomes" id="UP000290189"/>
    </source>
</evidence>
<dbReference type="EMBL" id="CDSF01000117">
    <property type="protein sequence ID" value="CEP01743.1"/>
    <property type="molecule type" value="Genomic_DNA"/>
</dbReference>
<feature type="compositionally biased region" description="Polar residues" evidence="1">
    <location>
        <begin position="967"/>
        <end position="977"/>
    </location>
</feature>
<feature type="region of interest" description="Disordered" evidence="1">
    <location>
        <begin position="886"/>
        <end position="1015"/>
    </location>
</feature>
<feature type="region of interest" description="Disordered" evidence="1">
    <location>
        <begin position="509"/>
        <end position="528"/>
    </location>
</feature>
<reference evidence="3 5" key="2">
    <citation type="submission" date="2018-03" db="EMBL/GenBank/DDBJ databases">
        <authorList>
            <person name="Fogelqvist J."/>
        </authorList>
    </citation>
    <scope>NUCLEOTIDE SEQUENCE [LARGE SCALE GENOMIC DNA]</scope>
</reference>
<protein>
    <recommendedName>
        <fullName evidence="6">Sfi1 spindle body domain-containing protein</fullName>
    </recommendedName>
</protein>
<feature type="region of interest" description="Disordered" evidence="1">
    <location>
        <begin position="1"/>
        <end position="20"/>
    </location>
</feature>
<gene>
    <name evidence="2" type="ORF">PBRA_008684</name>
    <name evidence="3" type="ORF">PLBR_LOCUS8679</name>
</gene>
<feature type="compositionally biased region" description="Low complexity" evidence="1">
    <location>
        <begin position="643"/>
        <end position="661"/>
    </location>
</feature>
<feature type="compositionally biased region" description="Basic and acidic residues" evidence="1">
    <location>
        <begin position="997"/>
        <end position="1008"/>
    </location>
</feature>
<feature type="compositionally biased region" description="Basic and acidic residues" evidence="1">
    <location>
        <begin position="704"/>
        <end position="715"/>
    </location>
</feature>
<feature type="region of interest" description="Disordered" evidence="1">
    <location>
        <begin position="1042"/>
        <end position="1233"/>
    </location>
</feature>
<feature type="compositionally biased region" description="Polar residues" evidence="1">
    <location>
        <begin position="890"/>
        <end position="902"/>
    </location>
</feature>